<dbReference type="Proteomes" id="UP000543642">
    <property type="component" value="Unassembled WGS sequence"/>
</dbReference>
<proteinExistence type="predicted"/>
<keyword evidence="2" id="KW-1185">Reference proteome</keyword>
<dbReference type="AlphaFoldDB" id="A0A7W8HCX7"/>
<dbReference type="EMBL" id="JACHFW010000021">
    <property type="protein sequence ID" value="MBB5266196.1"/>
    <property type="molecule type" value="Genomic_DNA"/>
</dbReference>
<sequence length="36" mass="4440">MKGSYEASVERQVERIKRDREMEAQYMMLEEMLKDE</sequence>
<evidence type="ECO:0000313" key="2">
    <source>
        <dbReference type="Proteomes" id="UP000543642"/>
    </source>
</evidence>
<comment type="caution">
    <text evidence="1">The sequence shown here is derived from an EMBL/GenBank/DDBJ whole genome shotgun (WGS) entry which is preliminary data.</text>
</comment>
<evidence type="ECO:0000313" key="1">
    <source>
        <dbReference type="EMBL" id="MBB5266196.1"/>
    </source>
</evidence>
<protein>
    <submittedName>
        <fullName evidence="1">Uncharacterized protein</fullName>
    </submittedName>
</protein>
<accession>A0A7W8HCX7</accession>
<organism evidence="1 2">
    <name type="scientific">Catenibacillus scindens</name>
    <dbReference type="NCBI Taxonomy" id="673271"/>
    <lineage>
        <taxon>Bacteria</taxon>
        <taxon>Bacillati</taxon>
        <taxon>Bacillota</taxon>
        <taxon>Clostridia</taxon>
        <taxon>Lachnospirales</taxon>
        <taxon>Lachnospiraceae</taxon>
        <taxon>Catenibacillus</taxon>
    </lineage>
</organism>
<gene>
    <name evidence="1" type="ORF">HNP82_003353</name>
</gene>
<reference evidence="1 2" key="1">
    <citation type="submission" date="2020-08" db="EMBL/GenBank/DDBJ databases">
        <title>Genomic Encyclopedia of Type Strains, Phase IV (KMG-IV): sequencing the most valuable type-strain genomes for metagenomic binning, comparative biology and taxonomic classification.</title>
        <authorList>
            <person name="Goeker M."/>
        </authorList>
    </citation>
    <scope>NUCLEOTIDE SEQUENCE [LARGE SCALE GENOMIC DNA]</scope>
    <source>
        <strain evidence="1 2">DSM 106146</strain>
    </source>
</reference>
<name>A0A7W8HCX7_9FIRM</name>